<name>A0A6A5XN25_9PLEO</name>
<dbReference type="EMBL" id="ML978070">
    <property type="protein sequence ID" value="KAF2014638.1"/>
    <property type="molecule type" value="Genomic_DNA"/>
</dbReference>
<reference evidence="1" key="1">
    <citation type="journal article" date="2020" name="Stud. Mycol.">
        <title>101 Dothideomycetes genomes: a test case for predicting lifestyles and emergence of pathogens.</title>
        <authorList>
            <person name="Haridas S."/>
            <person name="Albert R."/>
            <person name="Binder M."/>
            <person name="Bloem J."/>
            <person name="Labutti K."/>
            <person name="Salamov A."/>
            <person name="Andreopoulos B."/>
            <person name="Baker S."/>
            <person name="Barry K."/>
            <person name="Bills G."/>
            <person name="Bluhm B."/>
            <person name="Cannon C."/>
            <person name="Castanera R."/>
            <person name="Culley D."/>
            <person name="Daum C."/>
            <person name="Ezra D."/>
            <person name="Gonzalez J."/>
            <person name="Henrissat B."/>
            <person name="Kuo A."/>
            <person name="Liang C."/>
            <person name="Lipzen A."/>
            <person name="Lutzoni F."/>
            <person name="Magnuson J."/>
            <person name="Mondo S."/>
            <person name="Nolan M."/>
            <person name="Ohm R."/>
            <person name="Pangilinan J."/>
            <person name="Park H.-J."/>
            <person name="Ramirez L."/>
            <person name="Alfaro M."/>
            <person name="Sun H."/>
            <person name="Tritt A."/>
            <person name="Yoshinaga Y."/>
            <person name="Zwiers L.-H."/>
            <person name="Turgeon B."/>
            <person name="Goodwin S."/>
            <person name="Spatafora J."/>
            <person name="Crous P."/>
            <person name="Grigoriev I."/>
        </authorList>
    </citation>
    <scope>NUCLEOTIDE SEQUENCE</scope>
    <source>
        <strain evidence="1">CBS 175.79</strain>
    </source>
</reference>
<evidence type="ECO:0000313" key="2">
    <source>
        <dbReference type="Proteomes" id="UP000799778"/>
    </source>
</evidence>
<dbReference type="SUPFAM" id="SSF54909">
    <property type="entry name" value="Dimeric alpha+beta barrel"/>
    <property type="match status" value="1"/>
</dbReference>
<accession>A0A6A5XN25</accession>
<dbReference type="AlphaFoldDB" id="A0A6A5XN25"/>
<dbReference type="RefSeq" id="XP_033382977.1">
    <property type="nucleotide sequence ID" value="XM_033533950.1"/>
</dbReference>
<proteinExistence type="predicted"/>
<organism evidence="1 2">
    <name type="scientific">Aaosphaeria arxii CBS 175.79</name>
    <dbReference type="NCBI Taxonomy" id="1450172"/>
    <lineage>
        <taxon>Eukaryota</taxon>
        <taxon>Fungi</taxon>
        <taxon>Dikarya</taxon>
        <taxon>Ascomycota</taxon>
        <taxon>Pezizomycotina</taxon>
        <taxon>Dothideomycetes</taxon>
        <taxon>Pleosporomycetidae</taxon>
        <taxon>Pleosporales</taxon>
        <taxon>Pleosporales incertae sedis</taxon>
        <taxon>Aaosphaeria</taxon>
    </lineage>
</organism>
<keyword evidence="2" id="KW-1185">Reference proteome</keyword>
<protein>
    <recommendedName>
        <fullName evidence="3">EthD domain-containing protein</fullName>
    </recommendedName>
</protein>
<dbReference type="GeneID" id="54291347"/>
<dbReference type="InterPro" id="IPR011008">
    <property type="entry name" value="Dimeric_a/b-barrel"/>
</dbReference>
<dbReference type="Proteomes" id="UP000799778">
    <property type="component" value="Unassembled WGS sequence"/>
</dbReference>
<evidence type="ECO:0000313" key="1">
    <source>
        <dbReference type="EMBL" id="KAF2014638.1"/>
    </source>
</evidence>
<dbReference type="OrthoDB" id="2851338at2759"/>
<gene>
    <name evidence="1" type="ORF">BU24DRAFT_493198</name>
</gene>
<sequence>MPPGVLWVSSRILPSAPTLAPQSFCTWYEETHIQEVTSLPGVPRAARYEALSPQPSPTTWSSLVPWLTVYEMPDVDYRSTEEFKELDGQSRPGQELLEGVFRQARFDTRFCEEVQWFENPVSSAAGDGETSEEVKKKTEGPAKFLISAALQPADGEPAHADFDRWYREEHLAFFTRAPGYRRSRRYRVVDATALDGFERIRPEVPCYLALHEFDGEELPWGVLRESAETEWARRVMGGLVREEVGWYRLKRRYGEW</sequence>
<evidence type="ECO:0008006" key="3">
    <source>
        <dbReference type="Google" id="ProtNLM"/>
    </source>
</evidence>